<comment type="caution">
    <text evidence="1">The sequence shown here is derived from an EMBL/GenBank/DDBJ whole genome shotgun (WGS) entry which is preliminary data.</text>
</comment>
<sequence length="287" mass="33584">MIHTIKGLIGVLNKNPITITSKDIINWSLKEDVIVKEINYSFKENLDNYDVREKDGRLFITDLQTADLYCVEGNLNIHKIVFKDRYEDRKVPKIYLFKALNLEEIIIDTTDNCGYYLLNLQNFKLGEYSSLLVLKNMPSFRSTYGNLTGYNNILYTTNDCEMILCHHHNGETKSDICIYDSSEEKMIIQFEAPQTIDRVNFYNNLIDKYNTGAYSNIKGCLVADKIVLCYQHMLYVLDYEGKVLKTRPVKENSRYWGLEKLNEHQVLIAELDPEDPEKMFVFEYDIL</sequence>
<reference evidence="1 2" key="1">
    <citation type="submission" date="2020-04" db="EMBL/GenBank/DDBJ databases">
        <title>Chryseobacterium sp. RJ-7-14 sp. nov., isolated from Jeju soil.</title>
        <authorList>
            <person name="Dahal R.H."/>
            <person name="Chaudhary D.K."/>
        </authorList>
    </citation>
    <scope>NUCLEOTIDE SEQUENCE [LARGE SCALE GENOMIC DNA]</scope>
    <source>
        <strain evidence="1 2">RJ-7-14</strain>
    </source>
</reference>
<evidence type="ECO:0000313" key="1">
    <source>
        <dbReference type="EMBL" id="NML57696.1"/>
    </source>
</evidence>
<dbReference type="Proteomes" id="UP000552615">
    <property type="component" value="Unassembled WGS sequence"/>
</dbReference>
<accession>A0A7Y0A6N6</accession>
<protein>
    <submittedName>
        <fullName evidence="1">Uncharacterized protein</fullName>
    </submittedName>
</protein>
<gene>
    <name evidence="1" type="ORF">HHL20_10115</name>
</gene>
<evidence type="ECO:0000313" key="2">
    <source>
        <dbReference type="Proteomes" id="UP000552615"/>
    </source>
</evidence>
<dbReference type="EMBL" id="JABBGF010000001">
    <property type="protein sequence ID" value="NML57696.1"/>
    <property type="molecule type" value="Genomic_DNA"/>
</dbReference>
<name>A0A7Y0A6N6_9FLAO</name>
<proteinExistence type="predicted"/>
<dbReference type="RefSeq" id="WP_169231004.1">
    <property type="nucleotide sequence ID" value="NZ_JABBGF010000001.1"/>
</dbReference>
<dbReference type="AlphaFoldDB" id="A0A7Y0A6N6"/>
<keyword evidence="2" id="KW-1185">Reference proteome</keyword>
<organism evidence="1 2">
    <name type="scientific">Chryseobacterium cheonjiense</name>
    <dbReference type="NCBI Taxonomy" id="2728845"/>
    <lineage>
        <taxon>Bacteria</taxon>
        <taxon>Pseudomonadati</taxon>
        <taxon>Bacteroidota</taxon>
        <taxon>Flavobacteriia</taxon>
        <taxon>Flavobacteriales</taxon>
        <taxon>Weeksellaceae</taxon>
        <taxon>Chryseobacterium group</taxon>
        <taxon>Chryseobacterium</taxon>
    </lineage>
</organism>